<dbReference type="NCBIfam" id="NF003759">
    <property type="entry name" value="PRK05352.1-2"/>
    <property type="match status" value="1"/>
</dbReference>
<organism evidence="11">
    <name type="scientific">marine sediment metagenome</name>
    <dbReference type="NCBI Taxonomy" id="412755"/>
    <lineage>
        <taxon>unclassified sequences</taxon>
        <taxon>metagenomes</taxon>
        <taxon>ecological metagenomes</taxon>
    </lineage>
</organism>
<evidence type="ECO:0000259" key="8">
    <source>
        <dbReference type="Pfam" id="PF05896"/>
    </source>
</evidence>
<dbReference type="GO" id="GO:0016655">
    <property type="term" value="F:oxidoreductase activity, acting on NAD(P)H, quinone or similar compound as acceptor"/>
    <property type="evidence" value="ECO:0007669"/>
    <property type="project" value="InterPro"/>
</dbReference>
<keyword evidence="2" id="KW-1278">Translocase</keyword>
<evidence type="ECO:0000256" key="1">
    <source>
        <dbReference type="ARBA" id="ARBA00022448"/>
    </source>
</evidence>
<dbReference type="AlphaFoldDB" id="A0A0F9RXV4"/>
<keyword evidence="3" id="KW-0520">NAD</keyword>
<keyword evidence="1" id="KW-0813">Transport</keyword>
<dbReference type="HAMAP" id="MF_00425">
    <property type="entry name" value="NqrA"/>
    <property type="match status" value="1"/>
</dbReference>
<gene>
    <name evidence="11" type="ORF">LCGC14_0919410</name>
</gene>
<evidence type="ECO:0000313" key="11">
    <source>
        <dbReference type="EMBL" id="KKN22018.1"/>
    </source>
</evidence>
<evidence type="ECO:0000256" key="2">
    <source>
        <dbReference type="ARBA" id="ARBA00022967"/>
    </source>
</evidence>
<keyword evidence="5" id="KW-0406">Ion transport</keyword>
<dbReference type="PANTHER" id="PTHR37839">
    <property type="entry name" value="NA(+)-TRANSLOCATING NADH-QUINONE REDUCTASE SUBUNIT A"/>
    <property type="match status" value="1"/>
</dbReference>
<feature type="domain" description="NqrA second alpha/beta" evidence="10">
    <location>
        <begin position="115"/>
        <end position="258"/>
    </location>
</feature>
<dbReference type="PANTHER" id="PTHR37839:SF1">
    <property type="entry name" value="NA(+)-TRANSLOCATING NADH-QUINONE REDUCTASE SUBUNIT A"/>
    <property type="match status" value="1"/>
</dbReference>
<accession>A0A0F9RXV4</accession>
<dbReference type="InterPro" id="IPR056148">
    <property type="entry name" value="NQRA_2nd"/>
</dbReference>
<keyword evidence="4" id="KW-0915">Sodium</keyword>
<protein>
    <submittedName>
        <fullName evidence="11">Uncharacterized protein</fullName>
    </submittedName>
</protein>
<evidence type="ECO:0000256" key="5">
    <source>
        <dbReference type="ARBA" id="ARBA00023065"/>
    </source>
</evidence>
<keyword evidence="7" id="KW-0739">Sodium transport</keyword>
<feature type="domain" description="NqrA N-terminal barrel-sandwich hybrid" evidence="8">
    <location>
        <begin position="4"/>
        <end position="95"/>
    </location>
</feature>
<dbReference type="InterPro" id="IPR008703">
    <property type="entry name" value="NqrA"/>
</dbReference>
<dbReference type="Pfam" id="PF05896">
    <property type="entry name" value="NQRA_N"/>
    <property type="match status" value="1"/>
</dbReference>
<dbReference type="EMBL" id="LAZR01003099">
    <property type="protein sequence ID" value="KKN22018.1"/>
    <property type="molecule type" value="Genomic_DNA"/>
</dbReference>
<evidence type="ECO:0000259" key="9">
    <source>
        <dbReference type="Pfam" id="PF11973"/>
    </source>
</evidence>
<proteinExistence type="inferred from homology"/>
<name>A0A0F9RXV4_9ZZZZ</name>
<evidence type="ECO:0000259" key="10">
    <source>
        <dbReference type="Pfam" id="PF24836"/>
    </source>
</evidence>
<comment type="caution">
    <text evidence="11">The sequence shown here is derived from an EMBL/GenBank/DDBJ whole genome shotgun (WGS) entry which is preliminary data.</text>
</comment>
<dbReference type="GO" id="GO:0006814">
    <property type="term" value="P:sodium ion transport"/>
    <property type="evidence" value="ECO:0007669"/>
    <property type="project" value="UniProtKB-KW"/>
</dbReference>
<keyword evidence="6" id="KW-0830">Ubiquinone</keyword>
<reference evidence="11" key="1">
    <citation type="journal article" date="2015" name="Nature">
        <title>Complex archaea that bridge the gap between prokaryotes and eukaryotes.</title>
        <authorList>
            <person name="Spang A."/>
            <person name="Saw J.H."/>
            <person name="Jorgensen S.L."/>
            <person name="Zaremba-Niedzwiedzka K."/>
            <person name="Martijn J."/>
            <person name="Lind A.E."/>
            <person name="van Eijk R."/>
            <person name="Schleper C."/>
            <person name="Guy L."/>
            <person name="Ettema T.J."/>
        </authorList>
    </citation>
    <scope>NUCLEOTIDE SEQUENCE</scope>
</reference>
<feature type="domain" description="Na(+)-translocating NADH-quinone reductase subunit A C-terminal" evidence="9">
    <location>
        <begin position="263"/>
        <end position="311"/>
    </location>
</feature>
<sequence length="449" mass="48856">MHFSIKKGLDLPISGKPEQTIYDGNKINSVAVLGNEYVGMRPTMEVEEGQKVKLGQILFTDKKNPGVNFTSPGAGTVKAINRGAKRALQSVVIELEGDDQVTFDQYDIDKLTSLSRSDITKNLLDSGLWIAFRTRPYSRSPAADAVPEAIFVTAIDTNPLAADPSVIINEHAEDFKNGLAIISQLTEGKVHVCQAPDAALPVSQQSNISVSTFSGPHPAGLAGTHIHLLDPVNANKSVWTIGYQDVIAIGKLFTTGQLWVERVISFAGDLVNKPRLIRTRLGASTQDLIFGEVESVPSRIISGSVLHGHTANNWAAYLGRFHNQVSVIEENLNRELLGWINPTGKNKFSFLNVFLSSLFGQKEVSFNTSQNGSPRAMVPVGVFERVMPLDILPTQLLRALLVKDTDSAQALGCLELDEEDLSLCSFVCSGKYEYGPALRSNLTQIEIEG</sequence>
<evidence type="ECO:0000256" key="4">
    <source>
        <dbReference type="ARBA" id="ARBA00023053"/>
    </source>
</evidence>
<dbReference type="InterPro" id="IPR056147">
    <property type="entry name" value="NQRA_N"/>
</dbReference>
<evidence type="ECO:0000256" key="7">
    <source>
        <dbReference type="ARBA" id="ARBA00023201"/>
    </source>
</evidence>
<evidence type="ECO:0000256" key="6">
    <source>
        <dbReference type="ARBA" id="ARBA00023075"/>
    </source>
</evidence>
<dbReference type="Pfam" id="PF24836">
    <property type="entry name" value="NQRA_2nd"/>
    <property type="match status" value="1"/>
</dbReference>
<evidence type="ECO:0000256" key="3">
    <source>
        <dbReference type="ARBA" id="ARBA00023027"/>
    </source>
</evidence>
<dbReference type="NCBIfam" id="TIGR01936">
    <property type="entry name" value="nqrA"/>
    <property type="match status" value="1"/>
</dbReference>
<dbReference type="InterPro" id="IPR022615">
    <property type="entry name" value="NqrA_C_domain"/>
</dbReference>
<dbReference type="Pfam" id="PF11973">
    <property type="entry name" value="NQRA_SLBB"/>
    <property type="match status" value="1"/>
</dbReference>